<gene>
    <name evidence="1" type="ORF">MLD38_013324</name>
</gene>
<keyword evidence="2" id="KW-1185">Reference proteome</keyword>
<protein>
    <submittedName>
        <fullName evidence="1">Uncharacterized protein</fullName>
    </submittedName>
</protein>
<accession>A0ACB9RHP0</accession>
<dbReference type="EMBL" id="CM042883">
    <property type="protein sequence ID" value="KAI4375457.1"/>
    <property type="molecule type" value="Genomic_DNA"/>
</dbReference>
<comment type="caution">
    <text evidence="1">The sequence shown here is derived from an EMBL/GenBank/DDBJ whole genome shotgun (WGS) entry which is preliminary data.</text>
</comment>
<evidence type="ECO:0000313" key="2">
    <source>
        <dbReference type="Proteomes" id="UP001057402"/>
    </source>
</evidence>
<evidence type="ECO:0000313" key="1">
    <source>
        <dbReference type="EMBL" id="KAI4375457.1"/>
    </source>
</evidence>
<reference evidence="2" key="1">
    <citation type="journal article" date="2023" name="Front. Plant Sci.">
        <title>Chromosomal-level genome assembly of Melastoma candidum provides insights into trichome evolution.</title>
        <authorList>
            <person name="Zhong Y."/>
            <person name="Wu W."/>
            <person name="Sun C."/>
            <person name="Zou P."/>
            <person name="Liu Y."/>
            <person name="Dai S."/>
            <person name="Zhou R."/>
        </authorList>
    </citation>
    <scope>NUCLEOTIDE SEQUENCE [LARGE SCALE GENOMIC DNA]</scope>
</reference>
<sequence length="603" mass="66190">MGNCFGSSAGNSPAVTPDQYSPTTEVASQTTSNTTSSRSSNISRNSQFSVSSSDEAFPNGQILPHSNLRLFTFPELRAATKNFRADTVLGEGGFGKVYKGWLDEKQSGRGGAGSILAVKKLNSESMQGVEEWQAEIHFLGRLSHPNLVKLLGYCYEDSELLLVYEFMQKGSLENHLFGRGSAVQPLPWDIRLKIAIGAAKGLAFLHTSESKVIYRDFKASNILLDASYNAKLSDFGLAKLGPTASHSHVTTRVMGTHGYAAPEYVATGHLYVKSDVYAFGVVLVEMLSGLRALDESRPSGRHKLVDWIKPYLTDRRKLKSIMDSHLEGKYPAKTAFHVAQLTLSCLEEEPKNRPSMKQVVETLERLEANSNGQSEPRNFSSQHKGLRRGREAHHRGPPRIPASPLRQNQDFARAHRQSPRVRPLFQAANKGMVLTMATLAGTSSSPVISTRPCSSFPVVSMKPSAASFRFKASKPSSSSSVLAVAGDSVVAEEASAASGDSFSAVVPETEKLGVVVKPMERPRLVLKFIWMEKNIGIALDQMIPGHGTIPLSPYYFWPRKDAWEELKVLLESKPWISQKQMIILLNQATDIINLWQQSGGDLS</sequence>
<dbReference type="Proteomes" id="UP001057402">
    <property type="component" value="Chromosome 4"/>
</dbReference>
<name>A0ACB9RHP0_9MYRT</name>
<proteinExistence type="predicted"/>
<organism evidence="1 2">
    <name type="scientific">Melastoma candidum</name>
    <dbReference type="NCBI Taxonomy" id="119954"/>
    <lineage>
        <taxon>Eukaryota</taxon>
        <taxon>Viridiplantae</taxon>
        <taxon>Streptophyta</taxon>
        <taxon>Embryophyta</taxon>
        <taxon>Tracheophyta</taxon>
        <taxon>Spermatophyta</taxon>
        <taxon>Magnoliopsida</taxon>
        <taxon>eudicotyledons</taxon>
        <taxon>Gunneridae</taxon>
        <taxon>Pentapetalae</taxon>
        <taxon>rosids</taxon>
        <taxon>malvids</taxon>
        <taxon>Myrtales</taxon>
        <taxon>Melastomataceae</taxon>
        <taxon>Melastomatoideae</taxon>
        <taxon>Melastomateae</taxon>
        <taxon>Melastoma</taxon>
    </lineage>
</organism>